<accession>A0A1G6UZ09</accession>
<name>A0A1G6UZ09_9BRAD</name>
<dbReference type="Proteomes" id="UP000199245">
    <property type="component" value="Unassembled WGS sequence"/>
</dbReference>
<feature type="compositionally biased region" description="Basic and acidic residues" evidence="1">
    <location>
        <begin position="45"/>
        <end position="56"/>
    </location>
</feature>
<proteinExistence type="predicted"/>
<evidence type="ECO:0000313" key="4">
    <source>
        <dbReference type="Proteomes" id="UP000199245"/>
    </source>
</evidence>
<evidence type="ECO:0000256" key="2">
    <source>
        <dbReference type="SAM" id="SignalP"/>
    </source>
</evidence>
<reference evidence="3 4" key="1">
    <citation type="submission" date="2016-10" db="EMBL/GenBank/DDBJ databases">
        <authorList>
            <person name="de Groot N.N."/>
        </authorList>
    </citation>
    <scope>NUCLEOTIDE SEQUENCE [LARGE SCALE GENOMIC DNA]</scope>
    <source>
        <strain evidence="3 4">R5</strain>
    </source>
</reference>
<evidence type="ECO:0000256" key="1">
    <source>
        <dbReference type="SAM" id="MobiDB-lite"/>
    </source>
</evidence>
<feature type="region of interest" description="Disordered" evidence="1">
    <location>
        <begin position="45"/>
        <end position="81"/>
    </location>
</feature>
<protein>
    <submittedName>
        <fullName evidence="3">Uncharacterized protein</fullName>
    </submittedName>
</protein>
<sequence>MSDIWRSALGCLVVLGLLAPVSAQTRHPAPSAEAVQQRVLTGKERLGRKWTDEQRIDNCNVPPDKRGAKPRPSVCPLTPSS</sequence>
<feature type="signal peptide" evidence="2">
    <location>
        <begin position="1"/>
        <end position="23"/>
    </location>
</feature>
<evidence type="ECO:0000313" key="3">
    <source>
        <dbReference type="EMBL" id="SDD45855.1"/>
    </source>
</evidence>
<keyword evidence="2" id="KW-0732">Signal</keyword>
<organism evidence="3 4">
    <name type="scientific">Bradyrhizobium brasilense</name>
    <dbReference type="NCBI Taxonomy" id="1419277"/>
    <lineage>
        <taxon>Bacteria</taxon>
        <taxon>Pseudomonadati</taxon>
        <taxon>Pseudomonadota</taxon>
        <taxon>Alphaproteobacteria</taxon>
        <taxon>Hyphomicrobiales</taxon>
        <taxon>Nitrobacteraceae</taxon>
        <taxon>Bradyrhizobium</taxon>
    </lineage>
</organism>
<dbReference type="EMBL" id="FMZW01000011">
    <property type="protein sequence ID" value="SDD45855.1"/>
    <property type="molecule type" value="Genomic_DNA"/>
</dbReference>
<dbReference type="RefSeq" id="WP_233442932.1">
    <property type="nucleotide sequence ID" value="NZ_FMZW01000011.1"/>
</dbReference>
<feature type="chain" id="PRO_5011545787" evidence="2">
    <location>
        <begin position="24"/>
        <end position="81"/>
    </location>
</feature>
<dbReference type="AlphaFoldDB" id="A0A1G6UZ09"/>
<gene>
    <name evidence="3" type="ORF">SAMN05216337_1011120</name>
</gene>